<proteinExistence type="predicted"/>
<accession>A0ABR1IKB1</accession>
<feature type="non-terminal residue" evidence="2">
    <location>
        <position position="274"/>
    </location>
</feature>
<protein>
    <submittedName>
        <fullName evidence="2">Uncharacterized protein</fullName>
    </submittedName>
</protein>
<evidence type="ECO:0000256" key="1">
    <source>
        <dbReference type="SAM" id="MobiDB-lite"/>
    </source>
</evidence>
<feature type="region of interest" description="Disordered" evidence="1">
    <location>
        <begin position="230"/>
        <end position="274"/>
    </location>
</feature>
<organism evidence="2 3">
    <name type="scientific">Marasmiellus scandens</name>
    <dbReference type="NCBI Taxonomy" id="2682957"/>
    <lineage>
        <taxon>Eukaryota</taxon>
        <taxon>Fungi</taxon>
        <taxon>Dikarya</taxon>
        <taxon>Basidiomycota</taxon>
        <taxon>Agaricomycotina</taxon>
        <taxon>Agaricomycetes</taxon>
        <taxon>Agaricomycetidae</taxon>
        <taxon>Agaricales</taxon>
        <taxon>Marasmiineae</taxon>
        <taxon>Omphalotaceae</taxon>
        <taxon>Marasmiellus</taxon>
    </lineage>
</organism>
<reference evidence="2 3" key="1">
    <citation type="submission" date="2024-01" db="EMBL/GenBank/DDBJ databases">
        <title>A draft genome for the cacao thread blight pathogen Marasmiellus scandens.</title>
        <authorList>
            <person name="Baruah I.K."/>
            <person name="Leung J."/>
            <person name="Bukari Y."/>
            <person name="Amoako-Attah I."/>
            <person name="Meinhardt L.W."/>
            <person name="Bailey B.A."/>
            <person name="Cohen S.P."/>
        </authorList>
    </citation>
    <scope>NUCLEOTIDE SEQUENCE [LARGE SCALE GENOMIC DNA]</scope>
    <source>
        <strain evidence="2 3">GH-19</strain>
    </source>
</reference>
<feature type="compositionally biased region" description="Polar residues" evidence="1">
    <location>
        <begin position="262"/>
        <end position="274"/>
    </location>
</feature>
<gene>
    <name evidence="2" type="ORF">VKT23_019862</name>
</gene>
<feature type="compositionally biased region" description="Basic and acidic residues" evidence="1">
    <location>
        <begin position="235"/>
        <end position="246"/>
    </location>
</feature>
<evidence type="ECO:0000313" key="2">
    <source>
        <dbReference type="EMBL" id="KAK7435054.1"/>
    </source>
</evidence>
<keyword evidence="3" id="KW-1185">Reference proteome</keyword>
<sequence>MSLNRVHLKLAQEDQEVKDEDKVHDISGQSMILKGVLLEQEQALLATEDRQMVEHATDLQKANYMECATCLHQKIDSFIEIQHVYIPCLGYLRRRREETAQLEIPTHLLSLWLPSSCTMSKGINHHKFNQSLYIFEYRIRMGEAFDLLSSLQRHLMLTSQLWYLWRSTVMGQHNLTQSQMVLSDLDKKVASDAARYHQAFAALEVLGPLVSSGIHRNHFRILKDKDIQPIDQGEDDRQPDVLEKAKSKYNKTLGEGRRTPSWIWSANQSGNSKS</sequence>
<dbReference type="EMBL" id="JBANRG010000112">
    <property type="protein sequence ID" value="KAK7435054.1"/>
    <property type="molecule type" value="Genomic_DNA"/>
</dbReference>
<name>A0ABR1IKB1_9AGAR</name>
<dbReference type="Proteomes" id="UP001498398">
    <property type="component" value="Unassembled WGS sequence"/>
</dbReference>
<evidence type="ECO:0000313" key="3">
    <source>
        <dbReference type="Proteomes" id="UP001498398"/>
    </source>
</evidence>
<comment type="caution">
    <text evidence="2">The sequence shown here is derived from an EMBL/GenBank/DDBJ whole genome shotgun (WGS) entry which is preliminary data.</text>
</comment>